<evidence type="ECO:0000313" key="2">
    <source>
        <dbReference type="Proteomes" id="UP000287651"/>
    </source>
</evidence>
<evidence type="ECO:0000313" key="1">
    <source>
        <dbReference type="EMBL" id="RRT57503.1"/>
    </source>
</evidence>
<comment type="caution">
    <text evidence="1">The sequence shown here is derived from an EMBL/GenBank/DDBJ whole genome shotgun (WGS) entry which is preliminary data.</text>
</comment>
<sequence>MPLLLLLLQYQDSLITTTTTILGYPISVFLDERCSSVRVNYVVACPVLYSDIILCSSRRKTAAQKGYSGKKEL</sequence>
<protein>
    <submittedName>
        <fullName evidence="1">Uncharacterized protein</fullName>
    </submittedName>
</protein>
<organism evidence="1 2">
    <name type="scientific">Ensete ventricosum</name>
    <name type="common">Abyssinian banana</name>
    <name type="synonym">Musa ensete</name>
    <dbReference type="NCBI Taxonomy" id="4639"/>
    <lineage>
        <taxon>Eukaryota</taxon>
        <taxon>Viridiplantae</taxon>
        <taxon>Streptophyta</taxon>
        <taxon>Embryophyta</taxon>
        <taxon>Tracheophyta</taxon>
        <taxon>Spermatophyta</taxon>
        <taxon>Magnoliopsida</taxon>
        <taxon>Liliopsida</taxon>
        <taxon>Zingiberales</taxon>
        <taxon>Musaceae</taxon>
        <taxon>Ensete</taxon>
    </lineage>
</organism>
<name>A0A426Z0K3_ENSVE</name>
<dbReference type="AlphaFoldDB" id="A0A426Z0K3"/>
<accession>A0A426Z0K3</accession>
<reference evidence="1 2" key="1">
    <citation type="journal article" date="2014" name="Agronomy (Basel)">
        <title>A Draft Genome Sequence for Ensete ventricosum, the Drought-Tolerant Tree Against Hunger.</title>
        <authorList>
            <person name="Harrison J."/>
            <person name="Moore K.A."/>
            <person name="Paszkiewicz K."/>
            <person name="Jones T."/>
            <person name="Grant M."/>
            <person name="Ambacheew D."/>
            <person name="Muzemil S."/>
            <person name="Studholme D.J."/>
        </authorList>
    </citation>
    <scope>NUCLEOTIDE SEQUENCE [LARGE SCALE GENOMIC DNA]</scope>
</reference>
<gene>
    <name evidence="1" type="ORF">B296_00025911</name>
</gene>
<proteinExistence type="predicted"/>
<dbReference type="Proteomes" id="UP000287651">
    <property type="component" value="Unassembled WGS sequence"/>
</dbReference>
<dbReference type="EMBL" id="AMZH03009128">
    <property type="protein sequence ID" value="RRT57503.1"/>
    <property type="molecule type" value="Genomic_DNA"/>
</dbReference>